<name>A0A345HBT0_9FLAO</name>
<protein>
    <submittedName>
        <fullName evidence="2">Uncharacterized protein</fullName>
    </submittedName>
</protein>
<dbReference type="RefSeq" id="WP_114677798.1">
    <property type="nucleotide sequence ID" value="NZ_CP031188.1"/>
</dbReference>
<evidence type="ECO:0000313" key="2">
    <source>
        <dbReference type="EMBL" id="AXG74040.1"/>
    </source>
</evidence>
<gene>
    <name evidence="2" type="ORF">DVK85_07185</name>
</gene>
<feature type="transmembrane region" description="Helical" evidence="1">
    <location>
        <begin position="63"/>
        <end position="87"/>
    </location>
</feature>
<keyword evidence="3" id="KW-1185">Reference proteome</keyword>
<dbReference type="EMBL" id="CP031188">
    <property type="protein sequence ID" value="AXG74040.1"/>
    <property type="molecule type" value="Genomic_DNA"/>
</dbReference>
<dbReference type="Proteomes" id="UP000253951">
    <property type="component" value="Chromosome"/>
</dbReference>
<accession>A0A345HBT0</accession>
<proteinExistence type="predicted"/>
<keyword evidence="1" id="KW-0472">Membrane</keyword>
<evidence type="ECO:0000313" key="3">
    <source>
        <dbReference type="Proteomes" id="UP000253951"/>
    </source>
</evidence>
<keyword evidence="1" id="KW-0812">Transmembrane</keyword>
<sequence>MVDDEDKHKDLEDLSFISEDSYEYTSFGTENNNNDNLAIKEEKNWGKERGELDGKHGVILEKALFRIAVFFIYLLSILFCLLLLIWFYHLVTPKCYKWLGHESVQSIERILFASTLLSLAGKYFSKYEILKRS</sequence>
<keyword evidence="1" id="KW-1133">Transmembrane helix</keyword>
<reference evidence="2 3" key="1">
    <citation type="submission" date="2018-07" db="EMBL/GenBank/DDBJ databases">
        <title>Complete genome sequence of Flavobacterium arcticum type strain SM1502T.</title>
        <authorList>
            <person name="Li Y."/>
            <person name="Li D.-D."/>
        </authorList>
    </citation>
    <scope>NUCLEOTIDE SEQUENCE [LARGE SCALE GENOMIC DNA]</scope>
    <source>
        <strain evidence="2 3">SM1502</strain>
    </source>
</reference>
<organism evidence="2 3">
    <name type="scientific">Flavobacterium arcticum</name>
    <dbReference type="NCBI Taxonomy" id="1784713"/>
    <lineage>
        <taxon>Bacteria</taxon>
        <taxon>Pseudomonadati</taxon>
        <taxon>Bacteroidota</taxon>
        <taxon>Flavobacteriia</taxon>
        <taxon>Flavobacteriales</taxon>
        <taxon>Flavobacteriaceae</taxon>
        <taxon>Flavobacterium</taxon>
    </lineage>
</organism>
<evidence type="ECO:0000256" key="1">
    <source>
        <dbReference type="SAM" id="Phobius"/>
    </source>
</evidence>
<dbReference type="AlphaFoldDB" id="A0A345HBT0"/>
<dbReference type="KEGG" id="fat:DVK85_07185"/>